<evidence type="ECO:0000259" key="3">
    <source>
        <dbReference type="Pfam" id="PF09972"/>
    </source>
</evidence>
<keyword evidence="6" id="KW-1185">Reference proteome</keyword>
<feature type="transmembrane region" description="Helical" evidence="2">
    <location>
        <begin position="484"/>
        <end position="501"/>
    </location>
</feature>
<feature type="region of interest" description="Disordered" evidence="1">
    <location>
        <begin position="610"/>
        <end position="644"/>
    </location>
</feature>
<dbReference type="InterPro" id="IPR048389">
    <property type="entry name" value="YciQ-like_C"/>
</dbReference>
<evidence type="ECO:0000259" key="4">
    <source>
        <dbReference type="Pfam" id="PF20990"/>
    </source>
</evidence>
<keyword evidence="2" id="KW-1133">Transmembrane helix</keyword>
<reference evidence="5 6" key="1">
    <citation type="submission" date="2016-10" db="EMBL/GenBank/DDBJ databases">
        <authorList>
            <person name="de Groot N.N."/>
        </authorList>
    </citation>
    <scope>NUCLEOTIDE SEQUENCE [LARGE SCALE GENOMIC DNA]</scope>
    <source>
        <strain evidence="5 6">APO</strain>
    </source>
</reference>
<dbReference type="Pfam" id="PF20990">
    <property type="entry name" value="DUF2207_C"/>
    <property type="match status" value="1"/>
</dbReference>
<dbReference type="Pfam" id="PF09972">
    <property type="entry name" value="DUF2207"/>
    <property type="match status" value="1"/>
</dbReference>
<dbReference type="InterPro" id="IPR018702">
    <property type="entry name" value="DUF2207"/>
</dbReference>
<organism evidence="5 6">
    <name type="scientific">Tindallia californiensis</name>
    <dbReference type="NCBI Taxonomy" id="159292"/>
    <lineage>
        <taxon>Bacteria</taxon>
        <taxon>Bacillati</taxon>
        <taxon>Bacillota</taxon>
        <taxon>Clostridia</taxon>
        <taxon>Peptostreptococcales</taxon>
        <taxon>Tindalliaceae</taxon>
        <taxon>Tindallia</taxon>
    </lineage>
</organism>
<accession>A0A1H3KAT4</accession>
<feature type="domain" description="Predicted membrane protein YciQ-like C-terminal" evidence="4">
    <location>
        <begin position="312"/>
        <end position="562"/>
    </location>
</feature>
<feature type="compositionally biased region" description="Basic and acidic residues" evidence="1">
    <location>
        <begin position="610"/>
        <end position="620"/>
    </location>
</feature>
<evidence type="ECO:0000256" key="1">
    <source>
        <dbReference type="SAM" id="MobiDB-lite"/>
    </source>
</evidence>
<evidence type="ECO:0000313" key="5">
    <source>
        <dbReference type="EMBL" id="SDY49213.1"/>
    </source>
</evidence>
<feature type="compositionally biased region" description="Gly residues" evidence="1">
    <location>
        <begin position="622"/>
        <end position="644"/>
    </location>
</feature>
<name>A0A1H3KAT4_9FIRM</name>
<evidence type="ECO:0000313" key="6">
    <source>
        <dbReference type="Proteomes" id="UP000199230"/>
    </source>
</evidence>
<dbReference type="AlphaFoldDB" id="A0A1H3KAT4"/>
<gene>
    <name evidence="5" type="ORF">SAMN05192546_102288</name>
</gene>
<dbReference type="STRING" id="159292.SAMN05192546_102288"/>
<dbReference type="RefSeq" id="WP_093311196.1">
    <property type="nucleotide sequence ID" value="NZ_FNPV01000002.1"/>
</dbReference>
<dbReference type="OrthoDB" id="5507254at2"/>
<keyword evidence="2" id="KW-0812">Transmembrane</keyword>
<feature type="domain" description="DUF2207" evidence="3">
    <location>
        <begin position="37"/>
        <end position="238"/>
    </location>
</feature>
<sequence length="644" mass="73188">MSSGKICKKLVVIIFTVILCLSIGRITSVHARSVDMEYVSVVAKINSDGSMDVMEYYDVRFDGQWNGMSRWINLFHHMEISNIAVYENGEPLTYHSGDPATSIEEITSVQNNQEFRYWVGPVGTFVAIERGGSVLLDWSINANNTKKTYAFQYRVHDAVTVHDDVAELYYQFMGVDSPRPFGSFVVQLELPEGANQDEILAWGHGPLYGEVDILSGNEVRWHVSPLPAETMFEGRVVFPTFLVPEANYLSKGPGLARILEEEKAWVDESNRERRQARVDLYGFPLVLVVGVGFFFAKRFQFSRYHKAEFVGDYYRELPGTYIPAVLGQLWNKNKHKPEMIMATIMDLGRRGYLVIQEFAPEKKGIFSRGRKTDYRLIRQNKPIEDLSFYEQKLLRFLFWDIGQMDEHQPNAQVTLGQIEEFTKKKSNRHTFHSNYEGLSYAIEQTTQKDDFFETLSKKEKIIHFGLVAFFAGIGVILIKWSAFHFLGIAFILVSAVGALTIKGMTRYSKKGLEDYVRWKAFRKFLQDFSAMDQHQIPSLVIWEQYLVYAIPLGVAKEVIKQLQMVFPNMEQDGRQFGYGWYMSAGMMNFEGFNRMMEDSEKSIARSVKESYKVAQSKDSDSSGGGGGFSGGGGGGAGGGGVDFR</sequence>
<dbReference type="Proteomes" id="UP000199230">
    <property type="component" value="Unassembled WGS sequence"/>
</dbReference>
<protein>
    <submittedName>
        <fullName evidence="5">Uncharacterized membrane protein</fullName>
    </submittedName>
</protein>
<evidence type="ECO:0000256" key="2">
    <source>
        <dbReference type="SAM" id="Phobius"/>
    </source>
</evidence>
<feature type="transmembrane region" description="Helical" evidence="2">
    <location>
        <begin position="461"/>
        <end position="478"/>
    </location>
</feature>
<feature type="transmembrane region" description="Helical" evidence="2">
    <location>
        <begin position="280"/>
        <end position="296"/>
    </location>
</feature>
<keyword evidence="2" id="KW-0472">Membrane</keyword>
<proteinExistence type="predicted"/>
<dbReference type="EMBL" id="FNPV01000002">
    <property type="protein sequence ID" value="SDY49213.1"/>
    <property type="molecule type" value="Genomic_DNA"/>
</dbReference>